<evidence type="ECO:0000256" key="8">
    <source>
        <dbReference type="SAM" id="MobiDB-lite"/>
    </source>
</evidence>
<keyword evidence="2 6" id="KW-0540">Nuclease</keyword>
<dbReference type="InterPro" id="IPR014721">
    <property type="entry name" value="Ribsml_uS5_D2-typ_fold_subgr"/>
</dbReference>
<comment type="subunit">
    <text evidence="6">Consists of a catalytic RNA component (M1 or rnpB) and a protein subunit.</text>
</comment>
<dbReference type="GO" id="GO:0004526">
    <property type="term" value="F:ribonuclease P activity"/>
    <property type="evidence" value="ECO:0007669"/>
    <property type="project" value="UniProtKB-UniRule"/>
</dbReference>
<dbReference type="HAMAP" id="MF_00227">
    <property type="entry name" value="RNase_P"/>
    <property type="match status" value="1"/>
</dbReference>
<keyword evidence="3 6" id="KW-0255">Endonuclease</keyword>
<comment type="caution">
    <text evidence="9">The sequence shown here is derived from an EMBL/GenBank/DDBJ whole genome shotgun (WGS) entry which is preliminary data.</text>
</comment>
<keyword evidence="1 6" id="KW-0819">tRNA processing</keyword>
<sequence>MSDEADFSAEQSGACAPARLLRADGDGGGPQGDPRASCPRSQEAERLIRLTERRDYLAANGGKRAAMPGFVLQARDRRDGDDAMRIGITVSKKVGNAVIRNRMKRRFRALARQVLPQHGLAGHDHVLIGRAGGIERPHADLVRELEKALRKVARP</sequence>
<evidence type="ECO:0000256" key="3">
    <source>
        <dbReference type="ARBA" id="ARBA00022759"/>
    </source>
</evidence>
<dbReference type="EC" id="3.1.26.5" evidence="6 7"/>
<proteinExistence type="inferred from homology"/>
<dbReference type="InterPro" id="IPR000100">
    <property type="entry name" value="RNase_P"/>
</dbReference>
<evidence type="ECO:0000313" key="10">
    <source>
        <dbReference type="Proteomes" id="UP000262699"/>
    </source>
</evidence>
<evidence type="ECO:0000256" key="2">
    <source>
        <dbReference type="ARBA" id="ARBA00022722"/>
    </source>
</evidence>
<dbReference type="NCBIfam" id="TIGR00188">
    <property type="entry name" value="rnpA"/>
    <property type="match status" value="1"/>
</dbReference>
<evidence type="ECO:0000256" key="7">
    <source>
        <dbReference type="NCBIfam" id="TIGR00188"/>
    </source>
</evidence>
<comment type="function">
    <text evidence="6">RNaseP catalyzes the removal of the 5'-leader sequence from pre-tRNA to produce the mature 5'-terminus. It can also cleave other RNA substrates such as 4.5S RNA. The protein component plays an auxiliary but essential role in vivo by binding to the 5'-leader sequence and broadening the substrate specificity of the ribozyme.</text>
</comment>
<comment type="catalytic activity">
    <reaction evidence="6">
        <text>Endonucleolytic cleavage of RNA, removing 5'-extranucleotides from tRNA precursor.</text>
        <dbReference type="EC" id="3.1.26.5"/>
    </reaction>
</comment>
<name>A0A3D0WE92_9SPHN</name>
<evidence type="ECO:0000256" key="4">
    <source>
        <dbReference type="ARBA" id="ARBA00022801"/>
    </source>
</evidence>
<evidence type="ECO:0000313" key="9">
    <source>
        <dbReference type="EMBL" id="HCB76940.1"/>
    </source>
</evidence>
<dbReference type="Proteomes" id="UP000262699">
    <property type="component" value="Unassembled WGS sequence"/>
</dbReference>
<organism evidence="9 10">
    <name type="scientific">Sphingomonas bacterium</name>
    <dbReference type="NCBI Taxonomy" id="1895847"/>
    <lineage>
        <taxon>Bacteria</taxon>
        <taxon>Pseudomonadati</taxon>
        <taxon>Pseudomonadota</taxon>
        <taxon>Alphaproteobacteria</taxon>
        <taxon>Sphingomonadales</taxon>
        <taxon>Sphingomonadaceae</taxon>
        <taxon>Sphingomonas</taxon>
    </lineage>
</organism>
<dbReference type="EMBL" id="DOYJ01000349">
    <property type="protein sequence ID" value="HCB76940.1"/>
    <property type="molecule type" value="Genomic_DNA"/>
</dbReference>
<evidence type="ECO:0000256" key="6">
    <source>
        <dbReference type="HAMAP-Rule" id="MF_00227"/>
    </source>
</evidence>
<dbReference type="GO" id="GO:0030677">
    <property type="term" value="C:ribonuclease P complex"/>
    <property type="evidence" value="ECO:0007669"/>
    <property type="project" value="TreeGrafter"/>
</dbReference>
<evidence type="ECO:0000256" key="1">
    <source>
        <dbReference type="ARBA" id="ARBA00022694"/>
    </source>
</evidence>
<gene>
    <name evidence="6 9" type="primary">rnpA</name>
    <name evidence="9" type="ORF">DEP91_12350</name>
</gene>
<evidence type="ECO:0000256" key="5">
    <source>
        <dbReference type="ARBA" id="ARBA00022884"/>
    </source>
</evidence>
<dbReference type="SUPFAM" id="SSF54211">
    <property type="entry name" value="Ribosomal protein S5 domain 2-like"/>
    <property type="match status" value="1"/>
</dbReference>
<protein>
    <recommendedName>
        <fullName evidence="6 7">Ribonuclease P protein component</fullName>
        <shortName evidence="6">RNase P protein</shortName>
        <shortName evidence="6">RNaseP protein</shortName>
        <ecNumber evidence="6 7">3.1.26.5</ecNumber>
    </recommendedName>
    <alternativeName>
        <fullName evidence="6">Protein C5</fullName>
    </alternativeName>
</protein>
<dbReference type="PANTHER" id="PTHR33992">
    <property type="entry name" value="RIBONUCLEASE P PROTEIN COMPONENT"/>
    <property type="match status" value="1"/>
</dbReference>
<dbReference type="PANTHER" id="PTHR33992:SF1">
    <property type="entry name" value="RIBONUCLEASE P PROTEIN COMPONENT"/>
    <property type="match status" value="1"/>
</dbReference>
<dbReference type="Gene3D" id="3.30.230.10">
    <property type="match status" value="1"/>
</dbReference>
<dbReference type="AlphaFoldDB" id="A0A3D0WE92"/>
<reference evidence="9 10" key="1">
    <citation type="journal article" date="2018" name="Nat. Biotechnol.">
        <title>A standardized bacterial taxonomy based on genome phylogeny substantially revises the tree of life.</title>
        <authorList>
            <person name="Parks D.H."/>
            <person name="Chuvochina M."/>
            <person name="Waite D.W."/>
            <person name="Rinke C."/>
            <person name="Skarshewski A."/>
            <person name="Chaumeil P.A."/>
            <person name="Hugenholtz P."/>
        </authorList>
    </citation>
    <scope>NUCLEOTIDE SEQUENCE [LARGE SCALE GENOMIC DNA]</scope>
    <source>
        <strain evidence="9">UBA9015</strain>
    </source>
</reference>
<dbReference type="GO" id="GO:0001682">
    <property type="term" value="P:tRNA 5'-leader removal"/>
    <property type="evidence" value="ECO:0007669"/>
    <property type="project" value="UniProtKB-UniRule"/>
</dbReference>
<feature type="region of interest" description="Disordered" evidence="8">
    <location>
        <begin position="1"/>
        <end position="42"/>
    </location>
</feature>
<keyword evidence="4 6" id="KW-0378">Hydrolase</keyword>
<dbReference type="GO" id="GO:0042781">
    <property type="term" value="F:3'-tRNA processing endoribonuclease activity"/>
    <property type="evidence" value="ECO:0007669"/>
    <property type="project" value="TreeGrafter"/>
</dbReference>
<dbReference type="Pfam" id="PF00825">
    <property type="entry name" value="Ribonuclease_P"/>
    <property type="match status" value="1"/>
</dbReference>
<comment type="similarity">
    <text evidence="6">Belongs to the RnpA family.</text>
</comment>
<dbReference type="GO" id="GO:0000049">
    <property type="term" value="F:tRNA binding"/>
    <property type="evidence" value="ECO:0007669"/>
    <property type="project" value="UniProtKB-UniRule"/>
</dbReference>
<dbReference type="InterPro" id="IPR020568">
    <property type="entry name" value="Ribosomal_Su5_D2-typ_SF"/>
</dbReference>
<keyword evidence="5 6" id="KW-0694">RNA-binding</keyword>
<accession>A0A3D0WE92</accession>